<dbReference type="EMBL" id="CP024915">
    <property type="protein sequence ID" value="AUZ86524.1"/>
    <property type="molecule type" value="Genomic_DNA"/>
</dbReference>
<accession>A0A2L0UBA8</accession>
<dbReference type="AlphaFoldDB" id="A0A2L0UBA8"/>
<proteinExistence type="predicted"/>
<evidence type="ECO:0000313" key="2">
    <source>
        <dbReference type="Proteomes" id="UP000239187"/>
    </source>
</evidence>
<sequence length="200" mass="20883">MDRFEGHIAGIGTASGTRLVIGRWDTSPFGAFTDVMLEDAAGHRTLIAPTQEIADYVGSTYTFDDVVLSPVTSTLTADRLVVEGGGLRVVAGIGAVTLLGRLLGIVPRPLATHPRWLALINPVASLLVKGIATAGSAGHGRTEYYGVTSARAVSGATASWRDADLGTLAPVSPPVRFGFSSAPPRPQVVSVTTTIRHPER</sequence>
<gene>
    <name evidence="1" type="ORF">CVO76_01845</name>
</gene>
<protein>
    <submittedName>
        <fullName evidence="1">Uncharacterized protein</fullName>
    </submittedName>
</protein>
<evidence type="ECO:0000313" key="1">
    <source>
        <dbReference type="EMBL" id="AUZ86524.1"/>
    </source>
</evidence>
<reference evidence="1 2" key="1">
    <citation type="submission" date="2017-11" db="EMBL/GenBank/DDBJ databases">
        <title>Draft genome of Arthrobacter agilis strain UMCV2, a plant growth-promoting rhizobacterium and biocontrol capacity of phytopathogenic fungi.</title>
        <authorList>
            <person name="Martinez-Camara R."/>
            <person name="Santoyo G."/>
            <person name="Moreno-Hagelsieb G."/>
            <person name="Valencia-Cantero E."/>
        </authorList>
    </citation>
    <scope>NUCLEOTIDE SEQUENCE [LARGE SCALE GENOMIC DNA]</scope>
    <source>
        <strain evidence="1 2">UMCV2</strain>
    </source>
</reference>
<name>A0A2L0UBA8_9MICC</name>
<organism evidence="1 2">
    <name type="scientific">Arthrobacter agilis</name>
    <dbReference type="NCBI Taxonomy" id="37921"/>
    <lineage>
        <taxon>Bacteria</taxon>
        <taxon>Bacillati</taxon>
        <taxon>Actinomycetota</taxon>
        <taxon>Actinomycetes</taxon>
        <taxon>Micrococcales</taxon>
        <taxon>Micrococcaceae</taxon>
        <taxon>Arthrobacter</taxon>
    </lineage>
</organism>
<dbReference type="Proteomes" id="UP000239187">
    <property type="component" value="Chromosome"/>
</dbReference>
<dbReference type="RefSeq" id="WP_208740476.1">
    <property type="nucleotide sequence ID" value="NZ_CP024915.1"/>
</dbReference>